<gene>
    <name evidence="3" type="ORF">ACFQSB_37090</name>
</gene>
<feature type="compositionally biased region" description="Polar residues" evidence="1">
    <location>
        <begin position="1"/>
        <end position="23"/>
    </location>
</feature>
<evidence type="ECO:0000259" key="2">
    <source>
        <dbReference type="Pfam" id="PF01764"/>
    </source>
</evidence>
<dbReference type="InterPro" id="IPR051218">
    <property type="entry name" value="Sec_MonoDiacylglyc_Lipase"/>
</dbReference>
<keyword evidence="4" id="KW-1185">Reference proteome</keyword>
<feature type="region of interest" description="Disordered" evidence="1">
    <location>
        <begin position="1"/>
        <end position="42"/>
    </location>
</feature>
<dbReference type="Proteomes" id="UP001596496">
    <property type="component" value="Unassembled WGS sequence"/>
</dbReference>
<comment type="caution">
    <text evidence="3">The sequence shown here is derived from an EMBL/GenBank/DDBJ whole genome shotgun (WGS) entry which is preliminary data.</text>
</comment>
<reference evidence="4" key="1">
    <citation type="journal article" date="2019" name="Int. J. Syst. Evol. Microbiol.">
        <title>The Global Catalogue of Microorganisms (GCM) 10K type strain sequencing project: providing services to taxonomists for standard genome sequencing and annotation.</title>
        <authorList>
            <consortium name="The Broad Institute Genomics Platform"/>
            <consortium name="The Broad Institute Genome Sequencing Center for Infectious Disease"/>
            <person name="Wu L."/>
            <person name="Ma J."/>
        </authorList>
    </citation>
    <scope>NUCLEOTIDE SEQUENCE [LARGE SCALE GENOMIC DNA]</scope>
    <source>
        <strain evidence="4">CECT 7649</strain>
    </source>
</reference>
<keyword evidence="3" id="KW-0378">Hydrolase</keyword>
<dbReference type="Pfam" id="PF01764">
    <property type="entry name" value="Lipase_3"/>
    <property type="match status" value="1"/>
</dbReference>
<dbReference type="GO" id="GO:0016787">
    <property type="term" value="F:hydrolase activity"/>
    <property type="evidence" value="ECO:0007669"/>
    <property type="project" value="UniProtKB-KW"/>
</dbReference>
<dbReference type="EC" id="3.1.1.-" evidence="3"/>
<dbReference type="PANTHER" id="PTHR45856">
    <property type="entry name" value="ALPHA/BETA-HYDROLASES SUPERFAMILY PROTEIN"/>
    <property type="match status" value="1"/>
</dbReference>
<dbReference type="InterPro" id="IPR029058">
    <property type="entry name" value="AB_hydrolase_fold"/>
</dbReference>
<sequence length="440" mass="48870">MASVDTTRNSRQSEKSVTGTVGQANAGKVVSGGRKPDSPAGAFPTVEWEHRMLDVTQAGGPRSQDVRAPSYEELRPFGHRETAGFPVYKNLERRLLEAGGHPDPEIAHVLATCAAYAYSDARTLSMIMARMGLEDNHCQMIQTSVDAMLICSTAFLIQSKSGRVAILCYRGTEPLNFINWLSDIDVEPERIGYQIGDPRATVHAGVYRNVRATRYEVMNMLRRACDRQGTHPPRGDGASQVHDSYGSPPAEGNLEALYITGHSQGGAMAALMGVMLRHERKYKEALGDRLRAVYTFGQPMIGDPAFAEACERDEFLREHVIRYVYDSDIVPHLPSTASGPFRHFGREYHYRVPHLRNSLIDTLTRPRCAPQSRRGQWETRRRPTSQMPGLLGLPMSALSFIARKFEATRSLPAVYSVDDHLPQHYIAALTPAGVTNEYGD</sequence>
<protein>
    <submittedName>
        <fullName evidence="3">Lipase family protein</fullName>
        <ecNumber evidence="3">3.1.1.-</ecNumber>
    </submittedName>
</protein>
<dbReference type="InterPro" id="IPR002921">
    <property type="entry name" value="Fungal_lipase-type"/>
</dbReference>
<dbReference type="RefSeq" id="WP_380831784.1">
    <property type="nucleotide sequence ID" value="NZ_JBHTCG010000046.1"/>
</dbReference>
<feature type="domain" description="Fungal lipase-type" evidence="2">
    <location>
        <begin position="257"/>
        <end position="335"/>
    </location>
</feature>
<organism evidence="3 4">
    <name type="scientific">Sphaerisporangium rhizosphaerae</name>
    <dbReference type="NCBI Taxonomy" id="2269375"/>
    <lineage>
        <taxon>Bacteria</taxon>
        <taxon>Bacillati</taxon>
        <taxon>Actinomycetota</taxon>
        <taxon>Actinomycetes</taxon>
        <taxon>Streptosporangiales</taxon>
        <taxon>Streptosporangiaceae</taxon>
        <taxon>Sphaerisporangium</taxon>
    </lineage>
</organism>
<proteinExistence type="predicted"/>
<dbReference type="SUPFAM" id="SSF53474">
    <property type="entry name" value="alpha/beta-Hydrolases"/>
    <property type="match status" value="1"/>
</dbReference>
<evidence type="ECO:0000256" key="1">
    <source>
        <dbReference type="SAM" id="MobiDB-lite"/>
    </source>
</evidence>
<name>A0ABW2PES0_9ACTN</name>
<accession>A0ABW2PES0</accession>
<dbReference type="EMBL" id="JBHTCG010000046">
    <property type="protein sequence ID" value="MFC7387874.1"/>
    <property type="molecule type" value="Genomic_DNA"/>
</dbReference>
<evidence type="ECO:0000313" key="3">
    <source>
        <dbReference type="EMBL" id="MFC7387874.1"/>
    </source>
</evidence>
<dbReference type="CDD" id="cd00519">
    <property type="entry name" value="Lipase_3"/>
    <property type="match status" value="1"/>
</dbReference>
<evidence type="ECO:0000313" key="4">
    <source>
        <dbReference type="Proteomes" id="UP001596496"/>
    </source>
</evidence>
<dbReference type="Gene3D" id="3.40.50.1820">
    <property type="entry name" value="alpha/beta hydrolase"/>
    <property type="match status" value="1"/>
</dbReference>
<dbReference type="PANTHER" id="PTHR45856:SF11">
    <property type="entry name" value="FUNGAL LIPASE-LIKE DOMAIN-CONTAINING PROTEIN"/>
    <property type="match status" value="1"/>
</dbReference>